<reference evidence="1 2" key="1">
    <citation type="journal article" date="2016" name="Front. Microbiol.">
        <title>Genomic Resource of Rice Seed Associated Bacteria.</title>
        <authorList>
            <person name="Midha S."/>
            <person name="Bansal K."/>
            <person name="Sharma S."/>
            <person name="Kumar N."/>
            <person name="Patil P.P."/>
            <person name="Chaudhry V."/>
            <person name="Patil P.B."/>
        </authorList>
    </citation>
    <scope>NUCLEOTIDE SEQUENCE [LARGE SCALE GENOMIC DNA]</scope>
    <source>
        <strain evidence="1 2">SA3</strain>
    </source>
</reference>
<evidence type="ECO:0000313" key="1">
    <source>
        <dbReference type="EMBL" id="KTS68468.1"/>
    </source>
</evidence>
<name>A0A8E1RZZ2_9GAMM</name>
<comment type="caution">
    <text evidence="1">The sequence shown here is derived from an EMBL/GenBank/DDBJ whole genome shotgun (WGS) entry which is preliminary data.</text>
</comment>
<evidence type="ECO:0000313" key="2">
    <source>
        <dbReference type="Proteomes" id="UP000071979"/>
    </source>
</evidence>
<accession>A0A8E1RZZ2</accession>
<organism evidence="1 2">
    <name type="scientific">Pantoea dispersa</name>
    <dbReference type="NCBI Taxonomy" id="59814"/>
    <lineage>
        <taxon>Bacteria</taxon>
        <taxon>Pseudomonadati</taxon>
        <taxon>Pseudomonadota</taxon>
        <taxon>Gammaproteobacteria</taxon>
        <taxon>Enterobacterales</taxon>
        <taxon>Erwiniaceae</taxon>
        <taxon>Pantoea</taxon>
    </lineage>
</organism>
<dbReference type="RefSeq" id="WP_058787689.1">
    <property type="nucleotide sequence ID" value="NZ_LDSD01000011.1"/>
</dbReference>
<dbReference type="EMBL" id="LDSE01000011">
    <property type="protein sequence ID" value="KTS68468.1"/>
    <property type="molecule type" value="Genomic_DNA"/>
</dbReference>
<gene>
    <name evidence="1" type="ORF">SA3R_07110</name>
</gene>
<sequence length="213" mass="22982">MHNVTSQSSTSSNVINASIVSQNELSRIQDNADAIRAKAMELTDSWEGVMFALPPGDLEKMALALGFTPDVAEKIHQEIRSLAYAKTQSLTGPAAIATYHASDVSLLALRGVTDFDNALSHVSDSNLQQLLNDNQDTFQRIRDALPEHAARMNFKPETASAVLASLGAKVSPELLYELCPKYGTTTVVDLEGRKGVTTEFIRCVTLTLGSTVS</sequence>
<proteinExistence type="predicted"/>
<dbReference type="AlphaFoldDB" id="A0A8E1RZZ2"/>
<dbReference type="Proteomes" id="UP000071979">
    <property type="component" value="Unassembled WGS sequence"/>
</dbReference>
<protein>
    <submittedName>
        <fullName evidence="1">Uncharacterized protein</fullName>
    </submittedName>
</protein>